<keyword evidence="3" id="KW-0677">Repeat</keyword>
<dbReference type="PANTHER" id="PTHR13100:SF10">
    <property type="entry name" value="CELL GROWTH-REGULATING NUCLEOLAR PROTEIN"/>
    <property type="match status" value="1"/>
</dbReference>
<evidence type="ECO:0000256" key="5">
    <source>
        <dbReference type="ARBA" id="ARBA00022833"/>
    </source>
</evidence>
<dbReference type="Proteomes" id="UP000759131">
    <property type="component" value="Unassembled WGS sequence"/>
</dbReference>
<organism evidence="9">
    <name type="scientific">Medioppia subpectinata</name>
    <dbReference type="NCBI Taxonomy" id="1979941"/>
    <lineage>
        <taxon>Eukaryota</taxon>
        <taxon>Metazoa</taxon>
        <taxon>Ecdysozoa</taxon>
        <taxon>Arthropoda</taxon>
        <taxon>Chelicerata</taxon>
        <taxon>Arachnida</taxon>
        <taxon>Acari</taxon>
        <taxon>Acariformes</taxon>
        <taxon>Sarcoptiformes</taxon>
        <taxon>Oribatida</taxon>
        <taxon>Brachypylina</taxon>
        <taxon>Oppioidea</taxon>
        <taxon>Oppiidae</taxon>
        <taxon>Medioppia</taxon>
    </lineage>
</organism>
<keyword evidence="10" id="KW-1185">Reference proteome</keyword>
<keyword evidence="5" id="KW-0862">Zinc</keyword>
<feature type="compositionally biased region" description="Polar residues" evidence="7">
    <location>
        <begin position="158"/>
        <end position="167"/>
    </location>
</feature>
<dbReference type="GO" id="GO:0000122">
    <property type="term" value="P:negative regulation of transcription by RNA polymerase II"/>
    <property type="evidence" value="ECO:0007669"/>
    <property type="project" value="TreeGrafter"/>
</dbReference>
<evidence type="ECO:0000256" key="3">
    <source>
        <dbReference type="ARBA" id="ARBA00022737"/>
    </source>
</evidence>
<feature type="compositionally biased region" description="Low complexity" evidence="7">
    <location>
        <begin position="135"/>
        <end position="144"/>
    </location>
</feature>
<proteinExistence type="predicted"/>
<evidence type="ECO:0000256" key="7">
    <source>
        <dbReference type="SAM" id="MobiDB-lite"/>
    </source>
</evidence>
<evidence type="ECO:0000256" key="1">
    <source>
        <dbReference type="ARBA" id="ARBA00004123"/>
    </source>
</evidence>
<feature type="non-terminal residue" evidence="9">
    <location>
        <position position="1"/>
    </location>
</feature>
<evidence type="ECO:0000313" key="9">
    <source>
        <dbReference type="EMBL" id="CAD7639355.1"/>
    </source>
</evidence>
<dbReference type="GO" id="GO:0006364">
    <property type="term" value="P:rRNA processing"/>
    <property type="evidence" value="ECO:0007669"/>
    <property type="project" value="TreeGrafter"/>
</dbReference>
<dbReference type="OrthoDB" id="21474at2759"/>
<dbReference type="EMBL" id="CAJPIZ010021998">
    <property type="protein sequence ID" value="CAG2117803.1"/>
    <property type="molecule type" value="Genomic_DNA"/>
</dbReference>
<reference evidence="9" key="1">
    <citation type="submission" date="2020-11" db="EMBL/GenBank/DDBJ databases">
        <authorList>
            <person name="Tran Van P."/>
        </authorList>
    </citation>
    <scope>NUCLEOTIDE SEQUENCE</scope>
</reference>
<dbReference type="PANTHER" id="PTHR13100">
    <property type="entry name" value="CELL GROWTH-REGULATING NUCLEOLAR PROTEIN LYAR"/>
    <property type="match status" value="1"/>
</dbReference>
<dbReference type="GO" id="GO:0003677">
    <property type="term" value="F:DNA binding"/>
    <property type="evidence" value="ECO:0007669"/>
    <property type="project" value="InterPro"/>
</dbReference>
<dbReference type="GO" id="GO:0008270">
    <property type="term" value="F:zinc ion binding"/>
    <property type="evidence" value="ECO:0007669"/>
    <property type="project" value="UniProtKB-KW"/>
</dbReference>
<accession>A0A7R9LCW1</accession>
<feature type="compositionally biased region" description="Basic and acidic residues" evidence="7">
    <location>
        <begin position="124"/>
        <end position="134"/>
    </location>
</feature>
<dbReference type="Pfam" id="PF08790">
    <property type="entry name" value="zf-LYAR"/>
    <property type="match status" value="1"/>
</dbReference>
<dbReference type="FunFam" id="1.10.10.2100:FF:000002">
    <property type="entry name" value="cell growth-regulating nucleolar protein-like"/>
    <property type="match status" value="1"/>
</dbReference>
<evidence type="ECO:0000313" key="10">
    <source>
        <dbReference type="Proteomes" id="UP000759131"/>
    </source>
</evidence>
<protein>
    <recommendedName>
        <fullName evidence="8">Zinc finger C2H2 LYAR-type domain-containing protein</fullName>
    </recommendedName>
</protein>
<dbReference type="Gene3D" id="1.10.10.2100">
    <property type="match status" value="1"/>
</dbReference>
<comment type="subcellular location">
    <subcellularLocation>
        <location evidence="1">Nucleus</location>
    </subcellularLocation>
</comment>
<feature type="region of interest" description="Disordered" evidence="7">
    <location>
        <begin position="116"/>
        <end position="178"/>
    </location>
</feature>
<dbReference type="EMBL" id="OC876573">
    <property type="protein sequence ID" value="CAD7639355.1"/>
    <property type="molecule type" value="Genomic_DNA"/>
</dbReference>
<evidence type="ECO:0000256" key="2">
    <source>
        <dbReference type="ARBA" id="ARBA00022723"/>
    </source>
</evidence>
<gene>
    <name evidence="9" type="ORF">OSB1V03_LOCUS17756</name>
</gene>
<dbReference type="GO" id="GO:0005730">
    <property type="term" value="C:nucleolus"/>
    <property type="evidence" value="ECO:0007669"/>
    <property type="project" value="TreeGrafter"/>
</dbReference>
<name>A0A7R9LCW1_9ACAR</name>
<keyword evidence="6" id="KW-0539">Nucleus</keyword>
<keyword evidence="4" id="KW-0863">Zinc-finger</keyword>
<dbReference type="InterPro" id="IPR014898">
    <property type="entry name" value="Znf_C2H2_LYAR"/>
</dbReference>
<dbReference type="InterPro" id="IPR039999">
    <property type="entry name" value="LYAR"/>
</dbReference>
<evidence type="ECO:0000259" key="8">
    <source>
        <dbReference type="Pfam" id="PF08790"/>
    </source>
</evidence>
<keyword evidence="2" id="KW-0479">Metal-binding</keyword>
<dbReference type="AlphaFoldDB" id="A0A7R9LCW1"/>
<evidence type="ECO:0000256" key="6">
    <source>
        <dbReference type="ARBA" id="ARBA00023242"/>
    </source>
</evidence>
<sequence>CVDCGKEFGRDYSSHTQCVSEDQKYGGLDYQPKANTNKGQQKQEEWIEKIKIAIAESTANTHIKGLMQRLVTYTNIPRKEKPFFNFIKNSLRVNNTYYIQQLWDIFRKALDLKQTNQNTNGNHSQRDDNKRGLVETEVTESSSSKKLKASDDNEEESSQLTEDNVTNGVKDETDLESNTKLNMNKVIVKILKESESKELSLKKLQKKVLRN</sequence>
<evidence type="ECO:0000256" key="4">
    <source>
        <dbReference type="ARBA" id="ARBA00022771"/>
    </source>
</evidence>
<feature type="domain" description="Zinc finger C2H2 LYAR-type" evidence="8">
    <location>
        <begin position="1"/>
        <end position="25"/>
    </location>
</feature>